<organism evidence="2 3">
    <name type="scientific">Nocardioides silvaticus</name>
    <dbReference type="NCBI Taxonomy" id="2201891"/>
    <lineage>
        <taxon>Bacteria</taxon>
        <taxon>Bacillati</taxon>
        <taxon>Actinomycetota</taxon>
        <taxon>Actinomycetes</taxon>
        <taxon>Propionibacteriales</taxon>
        <taxon>Nocardioidaceae</taxon>
        <taxon>Nocardioides</taxon>
    </lineage>
</organism>
<dbReference type="AlphaFoldDB" id="A0A316TLX7"/>
<dbReference type="EMBL" id="QGDD01000001">
    <property type="protein sequence ID" value="PWN04788.1"/>
    <property type="molecule type" value="Genomic_DNA"/>
</dbReference>
<feature type="region of interest" description="Disordered" evidence="1">
    <location>
        <begin position="1"/>
        <end position="25"/>
    </location>
</feature>
<keyword evidence="3" id="KW-1185">Reference proteome</keyword>
<accession>A0A316TLX7</accession>
<name>A0A316TLX7_9ACTN</name>
<comment type="caution">
    <text evidence="2">The sequence shown here is derived from an EMBL/GenBank/DDBJ whole genome shotgun (WGS) entry which is preliminary data.</text>
</comment>
<dbReference type="Pfam" id="PF13424">
    <property type="entry name" value="TPR_12"/>
    <property type="match status" value="1"/>
</dbReference>
<sequence length="245" mass="26593">MHPSDLWDFDDPSGSEQRFRDAADSAAGPERGIWLTQVARALGLQERYDEGHAVLDQLAPEQPPEVAVRLVLERGRLHRSAGDADRARPLFEEAATTALREGLEELHVDALHMVALVVPGAERLDATYAALVVAKAAEDPRARRWVASLQNNVGMVHADAGAWGEALAAFEDALDARRATGTPGEIRIARWMVAWALRNLGSTEQALEIQRQLQAELIEAGEEDPYVDEEIAILTGVSDAGTPGP</sequence>
<dbReference type="Gene3D" id="1.25.40.10">
    <property type="entry name" value="Tetratricopeptide repeat domain"/>
    <property type="match status" value="1"/>
</dbReference>
<protein>
    <recommendedName>
        <fullName evidence="4">Tetratricopeptide repeat protein</fullName>
    </recommendedName>
</protein>
<evidence type="ECO:0008006" key="4">
    <source>
        <dbReference type="Google" id="ProtNLM"/>
    </source>
</evidence>
<dbReference type="Proteomes" id="UP000245507">
    <property type="component" value="Unassembled WGS sequence"/>
</dbReference>
<dbReference type="RefSeq" id="WP_109692292.1">
    <property type="nucleotide sequence ID" value="NZ_QGDD01000001.1"/>
</dbReference>
<gene>
    <name evidence="2" type="ORF">DJ010_04020</name>
</gene>
<dbReference type="SUPFAM" id="SSF48452">
    <property type="entry name" value="TPR-like"/>
    <property type="match status" value="1"/>
</dbReference>
<proteinExistence type="predicted"/>
<evidence type="ECO:0000313" key="3">
    <source>
        <dbReference type="Proteomes" id="UP000245507"/>
    </source>
</evidence>
<evidence type="ECO:0000313" key="2">
    <source>
        <dbReference type="EMBL" id="PWN04788.1"/>
    </source>
</evidence>
<evidence type="ECO:0000256" key="1">
    <source>
        <dbReference type="SAM" id="MobiDB-lite"/>
    </source>
</evidence>
<dbReference type="InterPro" id="IPR011990">
    <property type="entry name" value="TPR-like_helical_dom_sf"/>
</dbReference>
<dbReference type="OrthoDB" id="3777470at2"/>
<reference evidence="2 3" key="1">
    <citation type="submission" date="2018-05" db="EMBL/GenBank/DDBJ databases">
        <title>Nocardioides silvaticus genome.</title>
        <authorList>
            <person name="Li C."/>
            <person name="Wang G."/>
        </authorList>
    </citation>
    <scope>NUCLEOTIDE SEQUENCE [LARGE SCALE GENOMIC DNA]</scope>
    <source>
        <strain evidence="2 3">CCTCC AB 2018079</strain>
    </source>
</reference>